<evidence type="ECO:0000256" key="5">
    <source>
        <dbReference type="SAM" id="MobiDB-lite"/>
    </source>
</evidence>
<feature type="compositionally biased region" description="Basic and acidic residues" evidence="5">
    <location>
        <begin position="26"/>
        <end position="37"/>
    </location>
</feature>
<dbReference type="Pfam" id="PF03690">
    <property type="entry name" value="MYG1_exonuc"/>
    <property type="match status" value="1"/>
</dbReference>
<dbReference type="OrthoDB" id="10265310at2759"/>
<keyword evidence="4" id="KW-0175">Coiled coil</keyword>
<gene>
    <name evidence="8" type="ORF">A7U60_g8734</name>
</gene>
<evidence type="ECO:0000259" key="7">
    <source>
        <dbReference type="Pfam" id="PF14197"/>
    </source>
</evidence>
<feature type="coiled-coil region" evidence="4">
    <location>
        <begin position="507"/>
        <end position="534"/>
    </location>
</feature>
<feature type="domain" description="PPC89 centrosome localisation" evidence="7">
    <location>
        <begin position="503"/>
        <end position="566"/>
    </location>
</feature>
<evidence type="ECO:0000256" key="4">
    <source>
        <dbReference type="SAM" id="Coils"/>
    </source>
</evidence>
<feature type="region of interest" description="Disordered" evidence="5">
    <location>
        <begin position="581"/>
        <end position="686"/>
    </location>
</feature>
<dbReference type="Pfam" id="PF14197">
    <property type="entry name" value="Cep57_CLD_2"/>
    <property type="match status" value="1"/>
</dbReference>
<feature type="region of interest" description="Disordered" evidence="5">
    <location>
        <begin position="704"/>
        <end position="745"/>
    </location>
</feature>
<feature type="compositionally biased region" description="Basic and acidic residues" evidence="5">
    <location>
        <begin position="61"/>
        <end position="70"/>
    </location>
</feature>
<dbReference type="EMBL" id="LNZH02000216">
    <property type="protein sequence ID" value="OCB84063.1"/>
    <property type="molecule type" value="Genomic_DNA"/>
</dbReference>
<name>A0A9Q5N401_SANBA</name>
<feature type="region of interest" description="Disordered" evidence="5">
    <location>
        <begin position="810"/>
        <end position="832"/>
    </location>
</feature>
<evidence type="ECO:0000256" key="2">
    <source>
        <dbReference type="ARBA" id="ARBA00010105"/>
    </source>
</evidence>
<dbReference type="PANTHER" id="PTHR11215">
    <property type="entry name" value="METAL DEPENDENT HYDROLASE - RELATED"/>
    <property type="match status" value="1"/>
</dbReference>
<comment type="subcellular location">
    <subcellularLocation>
        <location evidence="1">Cytoplasm</location>
    </subcellularLocation>
</comment>
<organism evidence="8 9">
    <name type="scientific">Sanghuangporus baumii</name>
    <name type="common">Phellinus baumii</name>
    <dbReference type="NCBI Taxonomy" id="108892"/>
    <lineage>
        <taxon>Eukaryota</taxon>
        <taxon>Fungi</taxon>
        <taxon>Dikarya</taxon>
        <taxon>Basidiomycota</taxon>
        <taxon>Agaricomycotina</taxon>
        <taxon>Agaricomycetes</taxon>
        <taxon>Hymenochaetales</taxon>
        <taxon>Hymenochaetaceae</taxon>
        <taxon>Sanghuangporus</taxon>
    </lineage>
</organism>
<evidence type="ECO:0000313" key="9">
    <source>
        <dbReference type="Proteomes" id="UP000757232"/>
    </source>
</evidence>
<keyword evidence="9" id="KW-1185">Reference proteome</keyword>
<evidence type="ECO:0000259" key="6">
    <source>
        <dbReference type="Pfam" id="PF06657"/>
    </source>
</evidence>
<sequence>MRRSETTLDTDDGGAVFDIQIAGDEEEHHRRELENNLKDLSFQFSLSDPSQIGDQEEGDEQHDTRQKRSESSFSLEFPRHNSRRQDVSIFHGQNSSFPDNTQLVQGDDADYDPYRSVDEAEVHFVGNTMSTVAHHASAVTLSAGLGGRSGKRTYAAESSLSGAEYDPDRPLDSVLNGVADELSLLNVDNSLAHGRRTTRHTAKTQAQVTFDPLAFDEGIPAIIDGAKNYVSGKARNSKQPQDHATSFLSDRDATPRLKSRAKRPSLNVQPPTPSVKANATCGSSTTNGSKFTRMAKSLAREIEASQRWITVPELENKSPAKASRKKQAVPRSPFRDVVNQIYPQRGKGSGHIDNARPGRPSSKIADVRFDDLLEQEQSQSRMVCLPDVTGLTSAVASPPRKEQQWRRYSGGSEGERVEGMSDFVPVVNLVSRRRIQELEYDLDACKLEVKRERTRVMERDEIIVAQQRDFQKQRAALSRPARKVPDPANEARYREVVEEKKALESLVATLRSHLSRLTDDLSNHQAQLDELRSLRQNDFSDLRVKITEVDELRLEVERLAGEVDILRGVVEEGLNERRKAKESLSFADDSNCAVSEVPTTSKRENVLYQGDSVEEGSHAEFPSPPPSPPQSRRKREPRSIDSKVATSGPNLLAQHDARVSEKDERRRRSGKVEDCPSDASELQHFRDADNRRVVRDIRGIRVSRNKAADTDVHRAQRTGPKPPLRAGSHADASSKPRNPQCEAASPFPQIRGEHLERLFFSAPAHNEKTCRVCHRHLRPGTIEDEFDFPSWLPPRKRVKIDRDDDRIRRGMYGDKSEDECQTQKNRAPFSEDRLPPQTVLARVLRELEDDFTHYKGIYIELADQYKIIDAASNVAKRNVLAEHLKEVINTLEQKGDQIASLYDLLTFRDKPAKGSVVTERKSVSRMPRSPRALRQTAAFPAAHQTRSLLSTGRVNNYSMHLSVVDRPTKKDRNSPAKTIGTHNGTFHCDEALACFLLRWTFAYQDSAVVRTRDLTILDTCDIVVDVGGVYNHGSQRYDHHQRGFDALFGHGFATKLSSAGLIYKHYGKEIIASRLHLPVDSPEVELLWLKLYKEFIEAIDAIDNGIPQYPQDAPASYKSRTDLSSRVGWLNPPWNEPKTTAEVDALFARASAMTGEEFFNRLDYYAKSWMPARDLVASALSSRKEVHPSGRIILFEQFAPWKEHLFDIEQEQAIPKEELPLFILYPDETASNWRIQAVPVSPESFESRKSLPEPWRGVRDIALSQLTGIPGCIFVHASGFIGGNTTKEGVMAMAIAALQ</sequence>
<dbReference type="PANTHER" id="PTHR11215:SF1">
    <property type="entry name" value="MYG1 EXONUCLEASE"/>
    <property type="match status" value="1"/>
</dbReference>
<feature type="compositionally biased region" description="Polar residues" evidence="5">
    <location>
        <begin position="237"/>
        <end position="248"/>
    </location>
</feature>
<feature type="compositionally biased region" description="Basic and acidic residues" evidence="5">
    <location>
        <begin position="655"/>
        <end position="674"/>
    </location>
</feature>
<dbReference type="Pfam" id="PF06657">
    <property type="entry name" value="Cep57_MT_bd"/>
    <property type="match status" value="1"/>
</dbReference>
<feature type="compositionally biased region" description="Polar residues" evidence="5">
    <location>
        <begin position="42"/>
        <end position="53"/>
    </location>
</feature>
<dbReference type="Proteomes" id="UP000757232">
    <property type="component" value="Unassembled WGS sequence"/>
</dbReference>
<dbReference type="GO" id="GO:0005737">
    <property type="term" value="C:cytoplasm"/>
    <property type="evidence" value="ECO:0007669"/>
    <property type="project" value="UniProtKB-SubCell"/>
</dbReference>
<evidence type="ECO:0000256" key="3">
    <source>
        <dbReference type="ARBA" id="ARBA00022490"/>
    </source>
</evidence>
<feature type="region of interest" description="Disordered" evidence="5">
    <location>
        <begin position="26"/>
        <end position="78"/>
    </location>
</feature>
<feature type="region of interest" description="Disordered" evidence="5">
    <location>
        <begin position="342"/>
        <end position="363"/>
    </location>
</feature>
<dbReference type="GO" id="GO:0005634">
    <property type="term" value="C:nucleus"/>
    <property type="evidence" value="ECO:0007669"/>
    <property type="project" value="TreeGrafter"/>
</dbReference>
<reference evidence="8" key="1">
    <citation type="submission" date="2016-06" db="EMBL/GenBank/DDBJ databases">
        <title>Draft Genome sequence of the fungus Inonotus baumii.</title>
        <authorList>
            <person name="Zhu H."/>
            <person name="Lin W."/>
        </authorList>
    </citation>
    <scope>NUCLEOTIDE SEQUENCE</scope>
    <source>
        <strain evidence="8">821</strain>
    </source>
</reference>
<evidence type="ECO:0000256" key="1">
    <source>
        <dbReference type="ARBA" id="ARBA00004496"/>
    </source>
</evidence>
<keyword evidence="3" id="KW-0963">Cytoplasm</keyword>
<feature type="domain" description="Cep57 centrosome microtubule-binding" evidence="6">
    <location>
        <begin position="832"/>
        <end position="904"/>
    </location>
</feature>
<dbReference type="InterPro" id="IPR024957">
    <property type="entry name" value="Cep57_MT-bd_dom"/>
</dbReference>
<accession>A0A9Q5N401</accession>
<feature type="compositionally biased region" description="Polar residues" evidence="5">
    <location>
        <begin position="275"/>
        <end position="289"/>
    </location>
</feature>
<protein>
    <submittedName>
        <fullName evidence="8">GAMM1 protein</fullName>
    </submittedName>
</protein>
<dbReference type="InterPro" id="IPR003226">
    <property type="entry name" value="MYG1_exonuclease"/>
</dbReference>
<comment type="similarity">
    <text evidence="2">Belongs to the MYG1 family.</text>
</comment>
<evidence type="ECO:0000313" key="8">
    <source>
        <dbReference type="EMBL" id="OCB84063.1"/>
    </source>
</evidence>
<comment type="caution">
    <text evidence="8">The sequence shown here is derived from an EMBL/GenBank/DDBJ whole genome shotgun (WGS) entry which is preliminary data.</text>
</comment>
<proteinExistence type="inferred from homology"/>
<dbReference type="GO" id="GO:0008017">
    <property type="term" value="F:microtubule binding"/>
    <property type="evidence" value="ECO:0007669"/>
    <property type="project" value="InterPro"/>
</dbReference>
<feature type="region of interest" description="Disordered" evidence="5">
    <location>
        <begin position="232"/>
        <end position="289"/>
    </location>
</feature>
<dbReference type="InterPro" id="IPR025925">
    <property type="entry name" value="PPC89_CLD"/>
</dbReference>